<feature type="compositionally biased region" description="Polar residues" evidence="2">
    <location>
        <begin position="147"/>
        <end position="156"/>
    </location>
</feature>
<dbReference type="PROSITE" id="PS50179">
    <property type="entry name" value="VHS"/>
    <property type="match status" value="1"/>
</dbReference>
<dbReference type="InParanoid" id="A0A316VDJ4"/>
<dbReference type="AlphaFoldDB" id="A0A316VDJ4"/>
<feature type="coiled-coil region" evidence="1">
    <location>
        <begin position="652"/>
        <end position="703"/>
    </location>
</feature>
<dbReference type="GO" id="GO:0030479">
    <property type="term" value="C:actin cortical patch"/>
    <property type="evidence" value="ECO:0007669"/>
    <property type="project" value="TreeGrafter"/>
</dbReference>
<name>A0A316VDJ4_9BASI</name>
<protein>
    <recommendedName>
        <fullName evidence="3">VHS domain-containing protein</fullName>
    </recommendedName>
</protein>
<feature type="region of interest" description="Disordered" evidence="2">
    <location>
        <begin position="225"/>
        <end position="336"/>
    </location>
</feature>
<evidence type="ECO:0000256" key="1">
    <source>
        <dbReference type="SAM" id="Coils"/>
    </source>
</evidence>
<sequence>MRRLFAKQAVVTPFENSNTNEEGSDYRQQPYEYAGSNEDVDWQHVRISQTSSNRQSEQHNSNVNPPHKPLQRGGKAAAYPVYEEVHSGSKEDVKRRGKSREAKRQNSVGHNRDAANRSNAKLRNSRSYYGDVQSDPAPAPDHLEYQMQDSNRNVYEQSRYDHSHASGYGPQSDHQQFEQVRYPEAMPNPHQVRREDTQQPQQQGKNFAVNRSSEIQRGLPAAQEMVDERYQSNRQHDAVPVERSQDRYVDRVDDTNESMPFREGKGKMKNWLIGLKEKRDNKKANDRHQAEFEERDSQDSLPRQDRNDEVTYNDSQPAITTSGRTSPTKKKPEIQAPAWLDWKGMAKGKEKGEEGLITQQIGWLCAQDEQYWEQDHLTPLLSAVSHSEAASKEAAKALKKEIKMGSDSAKYGSVKLMAILFLRTGDRFKLQMANKRFLEVIEDVYGDKRTSSRMRGRLLVVWSMLAHQSRQDADLQPITKMFNKIKPVDMPPDGTPLDEDNDIFHTQDEARTDAVLVTSQENLNDDRPASRPELPARAQITEPRDMMTSSFESDFGQLHSSQSEADHYAQFAAQHADDLQRLHEESNVARGNAQLLAETLIEDGLDAPLLPEFLEKTKLSHEFISQQIPWASAQAEQARSMRETMEGEGQTMTEEEKLLEDLLDAHEKITNAQSMVEEAQLRRQEEEEEAQILDRSMREMRMDRNALVTDPETGHVYHYDDAQGAHASASGSRSVSPSPLAAASGRNAVSASKNGLLAPPMQPSKSSQSVPDDTITQFTQLDLNRSATTNSAPTKAPSHSRGNSITNSGTLAGPRPMQTNSPLKTNTTLPMSGYDVRSNNDEADESLDITTPIVPSEKALGKRRAISIHESSPVDDHSPMNPLQSLSAASSNGPQNRSASQDGGREGVLLARPPPALPS</sequence>
<evidence type="ECO:0000313" key="4">
    <source>
        <dbReference type="EMBL" id="PWN35550.1"/>
    </source>
</evidence>
<feature type="compositionally biased region" description="Polar residues" evidence="2">
    <location>
        <begin position="763"/>
        <end position="793"/>
    </location>
</feature>
<proteinExistence type="predicted"/>
<feature type="compositionally biased region" description="Basic and acidic residues" evidence="2">
    <location>
        <begin position="226"/>
        <end position="266"/>
    </location>
</feature>
<dbReference type="SUPFAM" id="SSF48464">
    <property type="entry name" value="ENTH/VHS domain"/>
    <property type="match status" value="1"/>
</dbReference>
<dbReference type="PANTHER" id="PTHR47789">
    <property type="entry name" value="LAS SEVENTEEN-BINDING PROTEIN 5"/>
    <property type="match status" value="1"/>
</dbReference>
<feature type="compositionally biased region" description="Polar residues" evidence="2">
    <location>
        <begin position="800"/>
        <end position="810"/>
    </location>
</feature>
<keyword evidence="1" id="KW-0175">Coiled coil</keyword>
<evidence type="ECO:0000259" key="3">
    <source>
        <dbReference type="PROSITE" id="PS50179"/>
    </source>
</evidence>
<evidence type="ECO:0000256" key="2">
    <source>
        <dbReference type="SAM" id="MobiDB-lite"/>
    </source>
</evidence>
<dbReference type="InterPro" id="IPR045007">
    <property type="entry name" value="LSB5"/>
</dbReference>
<feature type="region of interest" description="Disordered" evidence="2">
    <location>
        <begin position="724"/>
        <end position="919"/>
    </location>
</feature>
<dbReference type="RefSeq" id="XP_025355852.1">
    <property type="nucleotide sequence ID" value="XM_025502339.1"/>
</dbReference>
<dbReference type="STRING" id="1280837.A0A316VDJ4"/>
<dbReference type="GO" id="GO:0006897">
    <property type="term" value="P:endocytosis"/>
    <property type="evidence" value="ECO:0007669"/>
    <property type="project" value="InterPro"/>
</dbReference>
<feature type="compositionally biased region" description="Polar residues" evidence="2">
    <location>
        <begin position="116"/>
        <end position="127"/>
    </location>
</feature>
<dbReference type="InterPro" id="IPR002014">
    <property type="entry name" value="VHS_dom"/>
</dbReference>
<evidence type="ECO:0000313" key="5">
    <source>
        <dbReference type="Proteomes" id="UP000245771"/>
    </source>
</evidence>
<feature type="compositionally biased region" description="Polar residues" evidence="2">
    <location>
        <begin position="310"/>
        <end position="326"/>
    </location>
</feature>
<dbReference type="GO" id="GO:0007015">
    <property type="term" value="P:actin filament organization"/>
    <property type="evidence" value="ECO:0007669"/>
    <property type="project" value="InterPro"/>
</dbReference>
<keyword evidence="5" id="KW-1185">Reference proteome</keyword>
<feature type="domain" description="VHS" evidence="3">
    <location>
        <begin position="384"/>
        <end position="486"/>
    </location>
</feature>
<dbReference type="GeneID" id="37024120"/>
<dbReference type="Gene3D" id="1.25.40.90">
    <property type="match status" value="1"/>
</dbReference>
<feature type="compositionally biased region" description="Polar residues" evidence="2">
    <location>
        <begin position="198"/>
        <end position="211"/>
    </location>
</feature>
<accession>A0A316VDJ4</accession>
<dbReference type="GO" id="GO:0007034">
    <property type="term" value="P:vacuolar transport"/>
    <property type="evidence" value="ECO:0007669"/>
    <property type="project" value="UniProtKB-ARBA"/>
</dbReference>
<dbReference type="PANTHER" id="PTHR47789:SF2">
    <property type="entry name" value="VHS DOMAIN-CONTAINING PROTEIN"/>
    <property type="match status" value="1"/>
</dbReference>
<dbReference type="GO" id="GO:0035091">
    <property type="term" value="F:phosphatidylinositol binding"/>
    <property type="evidence" value="ECO:0007669"/>
    <property type="project" value="InterPro"/>
</dbReference>
<feature type="compositionally biased region" description="Polar residues" evidence="2">
    <location>
        <begin position="817"/>
        <end position="830"/>
    </location>
</feature>
<reference evidence="4 5" key="1">
    <citation type="journal article" date="2018" name="Mol. Biol. Evol.">
        <title>Broad Genomic Sampling Reveals a Smut Pathogenic Ancestry of the Fungal Clade Ustilaginomycotina.</title>
        <authorList>
            <person name="Kijpornyongpan T."/>
            <person name="Mondo S.J."/>
            <person name="Barry K."/>
            <person name="Sandor L."/>
            <person name="Lee J."/>
            <person name="Lipzen A."/>
            <person name="Pangilinan J."/>
            <person name="LaButti K."/>
            <person name="Hainaut M."/>
            <person name="Henrissat B."/>
            <person name="Grigoriev I.V."/>
            <person name="Spatafora J.W."/>
            <person name="Aime M.C."/>
        </authorList>
    </citation>
    <scope>NUCLEOTIDE SEQUENCE [LARGE SCALE GENOMIC DNA]</scope>
    <source>
        <strain evidence="4 5">MCA 3882</strain>
    </source>
</reference>
<gene>
    <name evidence="4" type="ORF">FA14DRAFT_43617</name>
</gene>
<feature type="compositionally biased region" description="Basic and acidic residues" evidence="2">
    <location>
        <begin position="83"/>
        <end position="115"/>
    </location>
</feature>
<dbReference type="Proteomes" id="UP000245771">
    <property type="component" value="Unassembled WGS sequence"/>
</dbReference>
<organism evidence="4 5">
    <name type="scientific">Meira miltonrushii</name>
    <dbReference type="NCBI Taxonomy" id="1280837"/>
    <lineage>
        <taxon>Eukaryota</taxon>
        <taxon>Fungi</taxon>
        <taxon>Dikarya</taxon>
        <taxon>Basidiomycota</taxon>
        <taxon>Ustilaginomycotina</taxon>
        <taxon>Exobasidiomycetes</taxon>
        <taxon>Exobasidiales</taxon>
        <taxon>Brachybasidiaceae</taxon>
        <taxon>Meira</taxon>
    </lineage>
</organism>
<dbReference type="OrthoDB" id="10255964at2759"/>
<dbReference type="EMBL" id="KZ819603">
    <property type="protein sequence ID" value="PWN35550.1"/>
    <property type="molecule type" value="Genomic_DNA"/>
</dbReference>
<dbReference type="GO" id="GO:0043130">
    <property type="term" value="F:ubiquitin binding"/>
    <property type="evidence" value="ECO:0007669"/>
    <property type="project" value="InterPro"/>
</dbReference>
<dbReference type="InterPro" id="IPR008942">
    <property type="entry name" value="ENTH_VHS"/>
</dbReference>
<feature type="compositionally biased region" description="Low complexity" evidence="2">
    <location>
        <begin position="724"/>
        <end position="741"/>
    </location>
</feature>
<feature type="region of interest" description="Disordered" evidence="2">
    <location>
        <begin position="15"/>
        <end position="211"/>
    </location>
</feature>
<feature type="compositionally biased region" description="Polar residues" evidence="2">
    <location>
        <begin position="46"/>
        <end position="64"/>
    </location>
</feature>
<feature type="compositionally biased region" description="Basic and acidic residues" evidence="2">
    <location>
        <begin position="275"/>
        <end position="309"/>
    </location>
</feature>
<feature type="compositionally biased region" description="Polar residues" evidence="2">
    <location>
        <begin position="881"/>
        <end position="901"/>
    </location>
</feature>
<dbReference type="GO" id="GO:0051666">
    <property type="term" value="P:actin cortical patch localization"/>
    <property type="evidence" value="ECO:0007669"/>
    <property type="project" value="TreeGrafter"/>
</dbReference>